<reference evidence="9" key="1">
    <citation type="journal article" date="2015" name="Genome Announc.">
        <title>Complete Genome Sequence of the Bacteriochlorophyll b-Producing Photosynthetic Bacterium Blastochloris viridis.</title>
        <authorList>
            <person name="Tsukatani Y."/>
            <person name="Hirose Y."/>
            <person name="Harada J."/>
            <person name="Misawa N."/>
            <person name="Mori K."/>
            <person name="Inoue K."/>
            <person name="Tamiaki H."/>
        </authorList>
    </citation>
    <scope>NUCLEOTIDE SEQUENCE [LARGE SCALE GENOMIC DNA]</scope>
    <source>
        <strain evidence="9">DSM 133</strain>
    </source>
</reference>
<dbReference type="InterPro" id="IPR001444">
    <property type="entry name" value="Flag_bb_rod_N"/>
</dbReference>
<dbReference type="GO" id="GO:0071973">
    <property type="term" value="P:bacterial-type flagellum-dependent cell motility"/>
    <property type="evidence" value="ECO:0007669"/>
    <property type="project" value="InterPro"/>
</dbReference>
<evidence type="ECO:0000313" key="11">
    <source>
        <dbReference type="Proteomes" id="UP000065734"/>
    </source>
</evidence>
<dbReference type="STRING" id="1079.BVIR_1006"/>
<dbReference type="NCBIfam" id="TIGR01396">
    <property type="entry name" value="FlgB"/>
    <property type="match status" value="1"/>
</dbReference>
<dbReference type="KEGG" id="bvr:BVIR_1006"/>
<keyword evidence="9" id="KW-0969">Cilium</keyword>
<feature type="domain" description="Flagellar basal body rod protein N-terminal" evidence="8">
    <location>
        <begin position="22"/>
        <end position="39"/>
    </location>
</feature>
<keyword evidence="9" id="KW-0282">Flagellum</keyword>
<reference evidence="10" key="2">
    <citation type="submission" date="2015-11" db="EMBL/GenBank/DDBJ databases">
        <authorList>
            <person name="Zhang Y."/>
            <person name="Guo Z."/>
        </authorList>
    </citation>
    <scope>NUCLEOTIDE SEQUENCE</scope>
    <source>
        <strain evidence="10">1</strain>
    </source>
</reference>
<protein>
    <recommendedName>
        <fullName evidence="3 6">Flagellar basal body rod protein FlgB</fullName>
    </recommendedName>
</protein>
<comment type="function">
    <text evidence="5 6">Structural component of flagellum, the bacterial motility apparatus. Part of the rod structure of flagellar basal body.</text>
</comment>
<evidence type="ECO:0000256" key="6">
    <source>
        <dbReference type="PIRNR" id="PIRNR002889"/>
    </source>
</evidence>
<dbReference type="PIRSF" id="PIRSF002889">
    <property type="entry name" value="Rod_FlgB"/>
    <property type="match status" value="1"/>
</dbReference>
<dbReference type="Proteomes" id="UP000065734">
    <property type="component" value="Chromosome I"/>
</dbReference>
<dbReference type="GO" id="GO:0030694">
    <property type="term" value="C:bacterial-type flagellum basal body, rod"/>
    <property type="evidence" value="ECO:0007669"/>
    <property type="project" value="InterPro"/>
</dbReference>
<feature type="region of interest" description="Disordered" evidence="7">
    <location>
        <begin position="68"/>
        <end position="93"/>
    </location>
</feature>
<dbReference type="EMBL" id="LN907867">
    <property type="protein sequence ID" value="CUU41458.1"/>
    <property type="molecule type" value="Genomic_DNA"/>
</dbReference>
<dbReference type="NCBIfam" id="NF004654">
    <property type="entry name" value="PRK06004.1"/>
    <property type="match status" value="1"/>
</dbReference>
<evidence type="ECO:0000259" key="8">
    <source>
        <dbReference type="Pfam" id="PF00460"/>
    </source>
</evidence>
<evidence type="ECO:0000256" key="2">
    <source>
        <dbReference type="ARBA" id="ARBA00009677"/>
    </source>
</evidence>
<accession>A0A0H5B6V6</accession>
<evidence type="ECO:0000313" key="9">
    <source>
        <dbReference type="EMBL" id="BAR97905.1"/>
    </source>
</evidence>
<feature type="compositionally biased region" description="Basic and acidic residues" evidence="7">
    <location>
        <begin position="77"/>
        <end position="90"/>
    </location>
</feature>
<keyword evidence="9" id="KW-0966">Cell projection</keyword>
<evidence type="ECO:0000256" key="5">
    <source>
        <dbReference type="ARBA" id="ARBA00024934"/>
    </source>
</evidence>
<reference evidence="11" key="3">
    <citation type="journal article" date="2016" name="Genome Announc.">
        <title>Revised genome sequence of the purple photosynthetic bacterium Blastochloris viridis.</title>
        <authorList>
            <person name="Liu L.N."/>
            <person name="Faulkner M."/>
            <person name="Liu X."/>
            <person name="Huang F."/>
            <person name="Darby A.C."/>
            <person name="Hall N."/>
        </authorList>
    </citation>
    <scope>NUCLEOTIDE SEQUENCE [LARGE SCALE GENOMIC DNA]</scope>
    <source>
        <strain evidence="11">ATCC 19567 / DSM 133 / F</strain>
    </source>
</reference>
<name>A0A0H5B6V6_BLAVI</name>
<evidence type="ECO:0000313" key="10">
    <source>
        <dbReference type="EMBL" id="CUU41458.1"/>
    </source>
</evidence>
<dbReference type="AlphaFoldDB" id="A0A0H5B6V6"/>
<keyword evidence="11" id="KW-1185">Reference proteome</keyword>
<gene>
    <name evidence="10" type="primary">flgB</name>
    <name evidence="9" type="ORF">BV133_312</name>
    <name evidence="10" type="ORF">BVIRIDIS_04490</name>
</gene>
<comment type="subcellular location">
    <subcellularLocation>
        <location evidence="1 6">Bacterial flagellum basal body</location>
    </subcellularLocation>
</comment>
<dbReference type="PATRIC" id="fig|1079.6.peg.1042"/>
<evidence type="ECO:0000256" key="4">
    <source>
        <dbReference type="ARBA" id="ARBA00023143"/>
    </source>
</evidence>
<proteinExistence type="inferred from homology"/>
<keyword evidence="4 6" id="KW-0975">Bacterial flagellum</keyword>
<dbReference type="EMBL" id="AP014854">
    <property type="protein sequence ID" value="BAR97905.1"/>
    <property type="molecule type" value="Genomic_DNA"/>
</dbReference>
<evidence type="ECO:0000256" key="7">
    <source>
        <dbReference type="SAM" id="MobiDB-lite"/>
    </source>
</evidence>
<dbReference type="InterPro" id="IPR006300">
    <property type="entry name" value="FlgB"/>
</dbReference>
<comment type="similarity">
    <text evidence="2 6">Belongs to the flagella basal body rod proteins family.</text>
</comment>
<organism evidence="10 11">
    <name type="scientific">Blastochloris viridis</name>
    <name type="common">Rhodopseudomonas viridis</name>
    <dbReference type="NCBI Taxonomy" id="1079"/>
    <lineage>
        <taxon>Bacteria</taxon>
        <taxon>Pseudomonadati</taxon>
        <taxon>Pseudomonadota</taxon>
        <taxon>Alphaproteobacteria</taxon>
        <taxon>Hyphomicrobiales</taxon>
        <taxon>Blastochloridaceae</taxon>
        <taxon>Blastochloris</taxon>
    </lineage>
</organism>
<sequence length="136" mass="15066">MILNDVPLVGMLKTRMGWLEDRQRVLAQNVANADTPGFRTRDIEPLDYRKAVSQPPPQKTTLALTNPEHIAATASGDSDRYGRPRVKTSEIRPSGNAVVLEEEMMKVAQNQIDYQAATSLYSRSLGLIKTALGKSR</sequence>
<dbReference type="OrthoDB" id="9788334at2"/>
<comment type="subunit">
    <text evidence="6">The basal body constitutes a major portion of the flagellar organelle and consists of a number of rings mounted on a central rod.</text>
</comment>
<evidence type="ECO:0000256" key="1">
    <source>
        <dbReference type="ARBA" id="ARBA00004117"/>
    </source>
</evidence>
<evidence type="ECO:0000256" key="3">
    <source>
        <dbReference type="ARBA" id="ARBA00014376"/>
    </source>
</evidence>
<dbReference type="Pfam" id="PF00460">
    <property type="entry name" value="Flg_bb_rod"/>
    <property type="match status" value="1"/>
</dbReference>